<dbReference type="InterPro" id="IPR029787">
    <property type="entry name" value="Nucleotide_cyclase"/>
</dbReference>
<keyword evidence="1" id="KW-0472">Membrane</keyword>
<keyword evidence="1" id="KW-0812">Transmembrane</keyword>
<dbReference type="InterPro" id="IPR043128">
    <property type="entry name" value="Rev_trsase/Diguanyl_cyclase"/>
</dbReference>
<feature type="transmembrane region" description="Helical" evidence="1">
    <location>
        <begin position="85"/>
        <end position="102"/>
    </location>
</feature>
<dbReference type="Proteomes" id="UP000664701">
    <property type="component" value="Chromosome"/>
</dbReference>
<dbReference type="PANTHER" id="PTHR45138:SF9">
    <property type="entry name" value="DIGUANYLATE CYCLASE DGCM-RELATED"/>
    <property type="match status" value="1"/>
</dbReference>
<feature type="transmembrane region" description="Helical" evidence="1">
    <location>
        <begin position="108"/>
        <end position="127"/>
    </location>
</feature>
<evidence type="ECO:0000313" key="4">
    <source>
        <dbReference type="Proteomes" id="UP000664701"/>
    </source>
</evidence>
<dbReference type="RefSeq" id="WP_207940316.1">
    <property type="nucleotide sequence ID" value="NZ_CP147251.1"/>
</dbReference>
<keyword evidence="1" id="KW-1133">Transmembrane helix</keyword>
<sequence length="367" mass="42835">MFLHLFYVAIYSILVISLLISYDIFIKNFKKLNLYFTFKVLIGSVLFISQVYFIISFSLNSIGYIAYEYSIPIFIYYFGSLKEKFFLIVLVPIILITFFYLIDINNLTATLYVIGLNSLILTIVYLLKNYFHKKNNHNLFYIFSVLITLLSPIINSLIFFKREVSIGDSISLSVGAVAIIVLWKYYIHNQTKFLENINTKIIERNYDELTQLKNLRSLNEDILKLASNENQDLVFAMIDIDYFKKINDQYGHQIGNKSLIFFSNKLISFLYQHMNSYLVEVYRYGGEEFLVIFKENNVDSVKEVLEDFQLILGEENLYLENAKKLIFSFSAGISEVKLSSDISEVINQADKALYKAKQEGRGRVFVY</sequence>
<dbReference type="InterPro" id="IPR000160">
    <property type="entry name" value="GGDEF_dom"/>
</dbReference>
<keyword evidence="4" id="KW-1185">Reference proteome</keyword>
<feature type="transmembrane region" description="Helical" evidence="1">
    <location>
        <begin position="61"/>
        <end position="78"/>
    </location>
</feature>
<dbReference type="Gene3D" id="3.30.70.270">
    <property type="match status" value="1"/>
</dbReference>
<reference evidence="3 4" key="1">
    <citation type="submission" date="2021-03" db="EMBL/GenBank/DDBJ databases">
        <authorList>
            <person name="Gilmore M.S."/>
            <person name="Schwartzman J."/>
            <person name="Van Tyne D."/>
            <person name="Martin M."/>
            <person name="Earl A.M."/>
            <person name="Manson A.L."/>
            <person name="Straub T."/>
            <person name="Salamzade R."/>
            <person name="Saavedra J."/>
            <person name="Lebreton F."/>
            <person name="Prichula J."/>
            <person name="Schaufler K."/>
            <person name="Gaca A."/>
            <person name="Sgardioli B."/>
            <person name="Wagenaar J."/>
            <person name="Strong T."/>
        </authorList>
    </citation>
    <scope>NUCLEOTIDE SEQUENCE [LARGE SCALE GENOMIC DNA]</scope>
    <source>
        <strain evidence="3 4">DIV2402</strain>
    </source>
</reference>
<name>A0ABZ2SP50_9ENTE</name>
<evidence type="ECO:0000259" key="2">
    <source>
        <dbReference type="PROSITE" id="PS50887"/>
    </source>
</evidence>
<proteinExistence type="predicted"/>
<evidence type="ECO:0000256" key="1">
    <source>
        <dbReference type="SAM" id="Phobius"/>
    </source>
</evidence>
<dbReference type="Pfam" id="PF00990">
    <property type="entry name" value="GGDEF"/>
    <property type="match status" value="1"/>
</dbReference>
<dbReference type="InterPro" id="IPR050469">
    <property type="entry name" value="Diguanylate_Cyclase"/>
</dbReference>
<dbReference type="CDD" id="cd01949">
    <property type="entry name" value="GGDEF"/>
    <property type="match status" value="1"/>
</dbReference>
<feature type="transmembrane region" description="Helical" evidence="1">
    <location>
        <begin position="32"/>
        <end position="55"/>
    </location>
</feature>
<feature type="transmembrane region" description="Helical" evidence="1">
    <location>
        <begin position="6"/>
        <end position="25"/>
    </location>
</feature>
<dbReference type="PANTHER" id="PTHR45138">
    <property type="entry name" value="REGULATORY COMPONENTS OF SENSORY TRANSDUCTION SYSTEM"/>
    <property type="match status" value="1"/>
</dbReference>
<dbReference type="PROSITE" id="PS50887">
    <property type="entry name" value="GGDEF"/>
    <property type="match status" value="1"/>
</dbReference>
<feature type="transmembrane region" description="Helical" evidence="1">
    <location>
        <begin position="166"/>
        <end position="187"/>
    </location>
</feature>
<dbReference type="EMBL" id="CP147251">
    <property type="protein sequence ID" value="WYJ77564.1"/>
    <property type="molecule type" value="Genomic_DNA"/>
</dbReference>
<gene>
    <name evidence="3" type="ORF">DOK78_002202</name>
</gene>
<feature type="domain" description="GGDEF" evidence="2">
    <location>
        <begin position="231"/>
        <end position="367"/>
    </location>
</feature>
<accession>A0ABZ2SP50</accession>
<evidence type="ECO:0000313" key="3">
    <source>
        <dbReference type="EMBL" id="WYJ77564.1"/>
    </source>
</evidence>
<reference evidence="3 4" key="2">
    <citation type="submission" date="2024-03" db="EMBL/GenBank/DDBJ databases">
        <title>The Genome Sequence of Enterococcus sp. DIV2402.</title>
        <authorList>
            <consortium name="The Broad Institute Genomics Platform"/>
            <consortium name="The Broad Institute Microbial Omics Core"/>
            <consortium name="The Broad Institute Genomic Center for Infectious Diseases"/>
            <person name="Earl A."/>
            <person name="Manson A."/>
            <person name="Gilmore M."/>
            <person name="Schwartman J."/>
            <person name="Shea T."/>
            <person name="Abouelleil A."/>
            <person name="Cao P."/>
            <person name="Chapman S."/>
            <person name="Cusick C."/>
            <person name="Young S."/>
            <person name="Neafsey D."/>
            <person name="Nusbaum C."/>
            <person name="Birren B."/>
        </authorList>
    </citation>
    <scope>NUCLEOTIDE SEQUENCE [LARGE SCALE GENOMIC DNA]</scope>
    <source>
        <strain evidence="3 4">DIV2402</strain>
    </source>
</reference>
<protein>
    <recommendedName>
        <fullName evidence="2">GGDEF domain-containing protein</fullName>
    </recommendedName>
</protein>
<dbReference type="NCBIfam" id="TIGR00254">
    <property type="entry name" value="GGDEF"/>
    <property type="match status" value="1"/>
</dbReference>
<dbReference type="SUPFAM" id="SSF55073">
    <property type="entry name" value="Nucleotide cyclase"/>
    <property type="match status" value="1"/>
</dbReference>
<dbReference type="SMART" id="SM00267">
    <property type="entry name" value="GGDEF"/>
    <property type="match status" value="1"/>
</dbReference>
<organism evidence="3 4">
    <name type="scientific">Candidatus Enterococcus lowellii</name>
    <dbReference type="NCBI Taxonomy" id="2230877"/>
    <lineage>
        <taxon>Bacteria</taxon>
        <taxon>Bacillati</taxon>
        <taxon>Bacillota</taxon>
        <taxon>Bacilli</taxon>
        <taxon>Lactobacillales</taxon>
        <taxon>Enterococcaceae</taxon>
        <taxon>Enterococcus</taxon>
    </lineage>
</organism>
<feature type="transmembrane region" description="Helical" evidence="1">
    <location>
        <begin position="139"/>
        <end position="160"/>
    </location>
</feature>